<dbReference type="EMBL" id="CM007898">
    <property type="protein sequence ID" value="OTG14245.1"/>
    <property type="molecule type" value="Genomic_DNA"/>
</dbReference>
<dbReference type="InParanoid" id="A0A251TT01"/>
<accession>A0A251TT01</accession>
<dbReference type="EMBL" id="MNCJ02000324">
    <property type="protein sequence ID" value="KAF5789743.1"/>
    <property type="molecule type" value="Genomic_DNA"/>
</dbReference>
<evidence type="ECO:0000313" key="1">
    <source>
        <dbReference type="EMBL" id="KAF5789743.1"/>
    </source>
</evidence>
<proteinExistence type="predicted"/>
<reference evidence="2" key="2">
    <citation type="submission" date="2017-02" db="EMBL/GenBank/DDBJ databases">
        <title>Sunflower complete genome.</title>
        <authorList>
            <person name="Langlade N."/>
            <person name="Munos S."/>
        </authorList>
    </citation>
    <scope>NUCLEOTIDE SEQUENCE [LARGE SCALE GENOMIC DNA]</scope>
    <source>
        <tissue evidence="2">Leaves</tissue>
    </source>
</reference>
<reference evidence="1 3" key="1">
    <citation type="journal article" date="2017" name="Nature">
        <title>The sunflower genome provides insights into oil metabolism, flowering and Asterid evolution.</title>
        <authorList>
            <person name="Badouin H."/>
            <person name="Gouzy J."/>
            <person name="Grassa C.J."/>
            <person name="Murat F."/>
            <person name="Staton S.E."/>
            <person name="Cottret L."/>
            <person name="Lelandais-Briere C."/>
            <person name="Owens G.L."/>
            <person name="Carrere S."/>
            <person name="Mayjonade B."/>
            <person name="Legrand L."/>
            <person name="Gill N."/>
            <person name="Kane N.C."/>
            <person name="Bowers J.E."/>
            <person name="Hubner S."/>
            <person name="Bellec A."/>
            <person name="Berard A."/>
            <person name="Berges H."/>
            <person name="Blanchet N."/>
            <person name="Boniface M.C."/>
            <person name="Brunel D."/>
            <person name="Catrice O."/>
            <person name="Chaidir N."/>
            <person name="Claudel C."/>
            <person name="Donnadieu C."/>
            <person name="Faraut T."/>
            <person name="Fievet G."/>
            <person name="Helmstetter N."/>
            <person name="King M."/>
            <person name="Knapp S.J."/>
            <person name="Lai Z."/>
            <person name="Le Paslier M.C."/>
            <person name="Lippi Y."/>
            <person name="Lorenzon L."/>
            <person name="Mandel J.R."/>
            <person name="Marage G."/>
            <person name="Marchand G."/>
            <person name="Marquand E."/>
            <person name="Bret-Mestries E."/>
            <person name="Morien E."/>
            <person name="Nambeesan S."/>
            <person name="Nguyen T."/>
            <person name="Pegot-Espagnet P."/>
            <person name="Pouilly N."/>
            <person name="Raftis F."/>
            <person name="Sallet E."/>
            <person name="Schiex T."/>
            <person name="Thomas J."/>
            <person name="Vandecasteele C."/>
            <person name="Vares D."/>
            <person name="Vear F."/>
            <person name="Vautrin S."/>
            <person name="Crespi M."/>
            <person name="Mangin B."/>
            <person name="Burke J.M."/>
            <person name="Salse J."/>
            <person name="Munos S."/>
            <person name="Vincourt P."/>
            <person name="Rieseberg L.H."/>
            <person name="Langlade N.B."/>
        </authorList>
    </citation>
    <scope>NUCLEOTIDE SEQUENCE [LARGE SCALE GENOMIC DNA]</scope>
    <source>
        <strain evidence="3">cv. SF193</strain>
        <tissue evidence="1">Leaves</tissue>
    </source>
</reference>
<keyword evidence="3" id="KW-1185">Reference proteome</keyword>
<gene>
    <name evidence="2" type="ORF">HannXRQ_Chr09g0247221</name>
    <name evidence="1" type="ORF">HanXRQr2_Chr09g0374871</name>
</gene>
<sequence length="97" mass="10975">MVESLMLNLETSSAGLASRRRFGVHRRHHRNHTEKNPQLAGALTKPYCFTLKGSPCTSPEFKVRIGVSWTSPENASLLLFGSIDKMMLSEETRLKWT</sequence>
<dbReference type="AlphaFoldDB" id="A0A251TT01"/>
<evidence type="ECO:0000313" key="2">
    <source>
        <dbReference type="EMBL" id="OTG14245.1"/>
    </source>
</evidence>
<organism evidence="2 3">
    <name type="scientific">Helianthus annuus</name>
    <name type="common">Common sunflower</name>
    <dbReference type="NCBI Taxonomy" id="4232"/>
    <lineage>
        <taxon>Eukaryota</taxon>
        <taxon>Viridiplantae</taxon>
        <taxon>Streptophyta</taxon>
        <taxon>Embryophyta</taxon>
        <taxon>Tracheophyta</taxon>
        <taxon>Spermatophyta</taxon>
        <taxon>Magnoliopsida</taxon>
        <taxon>eudicotyledons</taxon>
        <taxon>Gunneridae</taxon>
        <taxon>Pentapetalae</taxon>
        <taxon>asterids</taxon>
        <taxon>campanulids</taxon>
        <taxon>Asterales</taxon>
        <taxon>Asteraceae</taxon>
        <taxon>Asteroideae</taxon>
        <taxon>Heliantheae alliance</taxon>
        <taxon>Heliantheae</taxon>
        <taxon>Helianthus</taxon>
    </lineage>
</organism>
<reference evidence="1" key="3">
    <citation type="submission" date="2020-06" db="EMBL/GenBank/DDBJ databases">
        <title>Helianthus annuus Genome sequencing and assembly Release 2.</title>
        <authorList>
            <person name="Gouzy J."/>
            <person name="Langlade N."/>
            <person name="Munos S."/>
        </authorList>
    </citation>
    <scope>NUCLEOTIDE SEQUENCE</scope>
    <source>
        <tissue evidence="1">Leaves</tissue>
    </source>
</reference>
<name>A0A251TT01_HELAN</name>
<evidence type="ECO:0000313" key="3">
    <source>
        <dbReference type="Proteomes" id="UP000215914"/>
    </source>
</evidence>
<protein>
    <submittedName>
        <fullName evidence="2">Uncharacterized protein</fullName>
    </submittedName>
</protein>
<dbReference type="Gramene" id="mRNA:HanXRQr2_Chr09g0374871">
    <property type="protein sequence ID" value="mRNA:HanXRQr2_Chr09g0374871"/>
    <property type="gene ID" value="HanXRQr2_Chr09g0374871"/>
</dbReference>
<dbReference type="Proteomes" id="UP000215914">
    <property type="component" value="Chromosome 9"/>
</dbReference>